<evidence type="ECO:0000313" key="2">
    <source>
        <dbReference type="Proteomes" id="UP001055911"/>
    </source>
</evidence>
<evidence type="ECO:0000313" key="1">
    <source>
        <dbReference type="EMBL" id="USS89250.1"/>
    </source>
</evidence>
<name>A0A9Q8ZTQ1_9LACO</name>
<proteinExistence type="predicted"/>
<sequence length="123" mass="13801">MDITITLNDGQLNIQAPFKMDTDEGKQTFGNFWQQFITQQIRRILDEIGDHEFSKIVEASDNVQLGALPASLELVINLEAQPDEQDASQTHLVVKGVEVSPELDDAKFLFFLSYVDSAVKAMK</sequence>
<protein>
    <submittedName>
        <fullName evidence="1">Uncharacterized protein</fullName>
    </submittedName>
</protein>
<dbReference type="AlphaFoldDB" id="A0A9Q8ZTQ1"/>
<accession>A0A9Q8ZTQ1</accession>
<dbReference type="EMBL" id="CP097119">
    <property type="protein sequence ID" value="USS89250.1"/>
    <property type="molecule type" value="Genomic_DNA"/>
</dbReference>
<gene>
    <name evidence="1" type="ORF">M3M40_00090</name>
</gene>
<keyword evidence="2" id="KW-1185">Reference proteome</keyword>
<reference evidence="1" key="1">
    <citation type="submission" date="2022-05" db="EMBL/GenBank/DDBJ databases">
        <authorList>
            <person name="Oliphant S.A."/>
            <person name="Watson-Haigh N.S."/>
            <person name="Sumby K.M."/>
            <person name="Gardner J.M."/>
            <person name="Jiranek V."/>
        </authorList>
    </citation>
    <scope>NUCLEOTIDE SEQUENCE</scope>
    <source>
        <strain evidence="1">KI4_B1</strain>
    </source>
</reference>
<organism evidence="1 2">
    <name type="scientific">Fructilactobacillus cliffordii</name>
    <dbReference type="NCBI Taxonomy" id="2940299"/>
    <lineage>
        <taxon>Bacteria</taxon>
        <taxon>Bacillati</taxon>
        <taxon>Bacillota</taxon>
        <taxon>Bacilli</taxon>
        <taxon>Lactobacillales</taxon>
        <taxon>Lactobacillaceae</taxon>
        <taxon>Fructilactobacillus</taxon>
    </lineage>
</organism>
<dbReference type="Proteomes" id="UP001055911">
    <property type="component" value="Chromosome"/>
</dbReference>
<dbReference type="RefSeq" id="WP_252766784.1">
    <property type="nucleotide sequence ID" value="NZ_CP097119.1"/>
</dbReference>